<keyword evidence="2" id="KW-0812">Transmembrane</keyword>
<feature type="region of interest" description="Disordered" evidence="1">
    <location>
        <begin position="15"/>
        <end position="67"/>
    </location>
</feature>
<feature type="compositionally biased region" description="Low complexity" evidence="1">
    <location>
        <begin position="23"/>
        <end position="37"/>
    </location>
</feature>
<feature type="transmembrane region" description="Helical" evidence="2">
    <location>
        <begin position="74"/>
        <end position="94"/>
    </location>
</feature>
<gene>
    <name evidence="3" type="ORF">MVEN_01626600</name>
</gene>
<dbReference type="Proteomes" id="UP000620124">
    <property type="component" value="Unassembled WGS sequence"/>
</dbReference>
<keyword evidence="2" id="KW-0472">Membrane</keyword>
<sequence length="113" mass="12223">MDQFTDEIVFVLPSASASTGTGPSCASSPPDLSLSPSEMYQCASSVSGAGDEAQQGEGGVPPGRRHGRDVWRDVCYFIVLGFGSTRYPTLLFYVRYHYPVFSTHLNCCLAPLH</sequence>
<organism evidence="3 4">
    <name type="scientific">Mycena venus</name>
    <dbReference type="NCBI Taxonomy" id="2733690"/>
    <lineage>
        <taxon>Eukaryota</taxon>
        <taxon>Fungi</taxon>
        <taxon>Dikarya</taxon>
        <taxon>Basidiomycota</taxon>
        <taxon>Agaricomycotina</taxon>
        <taxon>Agaricomycetes</taxon>
        <taxon>Agaricomycetidae</taxon>
        <taxon>Agaricales</taxon>
        <taxon>Marasmiineae</taxon>
        <taxon>Mycenaceae</taxon>
        <taxon>Mycena</taxon>
    </lineage>
</organism>
<accession>A0A8H7CNV3</accession>
<keyword evidence="4" id="KW-1185">Reference proteome</keyword>
<evidence type="ECO:0000313" key="4">
    <source>
        <dbReference type="Proteomes" id="UP000620124"/>
    </source>
</evidence>
<protein>
    <submittedName>
        <fullName evidence="3">Uncharacterized protein</fullName>
    </submittedName>
</protein>
<proteinExistence type="predicted"/>
<evidence type="ECO:0000256" key="1">
    <source>
        <dbReference type="SAM" id="MobiDB-lite"/>
    </source>
</evidence>
<reference evidence="3" key="1">
    <citation type="submission" date="2020-05" db="EMBL/GenBank/DDBJ databases">
        <title>Mycena genomes resolve the evolution of fungal bioluminescence.</title>
        <authorList>
            <person name="Tsai I.J."/>
        </authorList>
    </citation>
    <scope>NUCLEOTIDE SEQUENCE</scope>
    <source>
        <strain evidence="3">CCC161011</strain>
    </source>
</reference>
<name>A0A8H7CNV3_9AGAR</name>
<comment type="caution">
    <text evidence="3">The sequence shown here is derived from an EMBL/GenBank/DDBJ whole genome shotgun (WGS) entry which is preliminary data.</text>
</comment>
<dbReference type="AlphaFoldDB" id="A0A8H7CNV3"/>
<keyword evidence="2" id="KW-1133">Transmembrane helix</keyword>
<dbReference type="EMBL" id="JACAZI010000014">
    <property type="protein sequence ID" value="KAF7344664.1"/>
    <property type="molecule type" value="Genomic_DNA"/>
</dbReference>
<evidence type="ECO:0000313" key="3">
    <source>
        <dbReference type="EMBL" id="KAF7344664.1"/>
    </source>
</evidence>
<evidence type="ECO:0000256" key="2">
    <source>
        <dbReference type="SAM" id="Phobius"/>
    </source>
</evidence>